<organism evidence="11 12">
    <name type="scientific">Operophtera brumata</name>
    <name type="common">Winter moth</name>
    <name type="synonym">Phalaena brumata</name>
    <dbReference type="NCBI Taxonomy" id="104452"/>
    <lineage>
        <taxon>Eukaryota</taxon>
        <taxon>Metazoa</taxon>
        <taxon>Ecdysozoa</taxon>
        <taxon>Arthropoda</taxon>
        <taxon>Hexapoda</taxon>
        <taxon>Insecta</taxon>
        <taxon>Pterygota</taxon>
        <taxon>Neoptera</taxon>
        <taxon>Endopterygota</taxon>
        <taxon>Lepidoptera</taxon>
        <taxon>Glossata</taxon>
        <taxon>Ditrysia</taxon>
        <taxon>Geometroidea</taxon>
        <taxon>Geometridae</taxon>
        <taxon>Larentiinae</taxon>
        <taxon>Operophtera</taxon>
    </lineage>
</organism>
<dbReference type="EMBL" id="JTDY01001616">
    <property type="protein sequence ID" value="KOB73354.1"/>
    <property type="molecule type" value="Genomic_DNA"/>
</dbReference>
<evidence type="ECO:0000256" key="6">
    <source>
        <dbReference type="ARBA" id="ARBA00022989"/>
    </source>
</evidence>
<dbReference type="GO" id="GO:0016020">
    <property type="term" value="C:membrane"/>
    <property type="evidence" value="ECO:0007669"/>
    <property type="project" value="UniProtKB-SubCell"/>
</dbReference>
<dbReference type="AlphaFoldDB" id="A0A0L7LD66"/>
<proteinExistence type="inferred from homology"/>
<dbReference type="Gene3D" id="1.50.40.10">
    <property type="entry name" value="Mitochondrial carrier domain"/>
    <property type="match status" value="1"/>
</dbReference>
<name>A0A0L7LD66_OPEBR</name>
<protein>
    <submittedName>
        <fullName evidence="11">Putative Mitochondrial 2-oxoglutarate/malate carrier protein</fullName>
    </submittedName>
</protein>
<evidence type="ECO:0000256" key="4">
    <source>
        <dbReference type="ARBA" id="ARBA00022692"/>
    </source>
</evidence>
<evidence type="ECO:0000256" key="2">
    <source>
        <dbReference type="ARBA" id="ARBA00006375"/>
    </source>
</evidence>
<keyword evidence="5" id="KW-0677">Repeat</keyword>
<evidence type="ECO:0000256" key="3">
    <source>
        <dbReference type="ARBA" id="ARBA00022448"/>
    </source>
</evidence>
<evidence type="ECO:0000256" key="1">
    <source>
        <dbReference type="ARBA" id="ARBA00004141"/>
    </source>
</evidence>
<keyword evidence="3 9" id="KW-0813">Transport</keyword>
<evidence type="ECO:0000256" key="7">
    <source>
        <dbReference type="ARBA" id="ARBA00023136"/>
    </source>
</evidence>
<keyword evidence="7 8" id="KW-0472">Membrane</keyword>
<dbReference type="InterPro" id="IPR018108">
    <property type="entry name" value="MCP_transmembrane"/>
</dbReference>
<evidence type="ECO:0000313" key="12">
    <source>
        <dbReference type="Proteomes" id="UP000037510"/>
    </source>
</evidence>
<dbReference type="PANTHER" id="PTHR45618">
    <property type="entry name" value="MITOCHONDRIAL DICARBOXYLATE CARRIER-RELATED"/>
    <property type="match status" value="1"/>
</dbReference>
<accession>A0A0L7LD66</accession>
<evidence type="ECO:0000256" key="5">
    <source>
        <dbReference type="ARBA" id="ARBA00022737"/>
    </source>
</evidence>
<dbReference type="InterPro" id="IPR023395">
    <property type="entry name" value="MCP_dom_sf"/>
</dbReference>
<dbReference type="STRING" id="104452.A0A0L7LD66"/>
<reference evidence="11 12" key="1">
    <citation type="journal article" date="2015" name="Genome Biol. Evol.">
        <title>The genome of winter moth (Operophtera brumata) provides a genomic perspective on sexual dimorphism and phenology.</title>
        <authorList>
            <person name="Derks M.F."/>
            <person name="Smit S."/>
            <person name="Salis L."/>
            <person name="Schijlen E."/>
            <person name="Bossers A."/>
            <person name="Mateman C."/>
            <person name="Pijl A.S."/>
            <person name="de Ridder D."/>
            <person name="Groenen M.A."/>
            <person name="Visser M.E."/>
            <person name="Megens H.J."/>
        </authorList>
    </citation>
    <scope>NUCLEOTIDE SEQUENCE [LARGE SCALE GENOMIC DNA]</scope>
    <source>
        <strain evidence="11">WM2013NL</strain>
        <tissue evidence="11">Head and thorax</tissue>
    </source>
</reference>
<comment type="caution">
    <text evidence="11">The sequence shown here is derived from an EMBL/GenBank/DDBJ whole genome shotgun (WGS) entry which is preliminary data.</text>
</comment>
<dbReference type="Proteomes" id="UP000037510">
    <property type="component" value="Unassembled WGS sequence"/>
</dbReference>
<comment type="similarity">
    <text evidence="2 9">Belongs to the mitochondrial carrier (TC 2.A.29) family.</text>
</comment>
<keyword evidence="6" id="KW-1133">Transmembrane helix</keyword>
<evidence type="ECO:0000313" key="11">
    <source>
        <dbReference type="EMBL" id="KOB73354.1"/>
    </source>
</evidence>
<sequence>MLATTIVHPLDVLKVRMQVFPDAKSTLGIAMGIVRCDGIPALYTGLSAGLMRQATYTTTRLGVYYWMYEEYRTITSTEGFFALWRGGTLTLRRSVSGSPAPKGSSRCGAAARSL</sequence>
<evidence type="ECO:0000256" key="10">
    <source>
        <dbReference type="SAM" id="MobiDB-lite"/>
    </source>
</evidence>
<evidence type="ECO:0000256" key="9">
    <source>
        <dbReference type="RuleBase" id="RU000488"/>
    </source>
</evidence>
<keyword evidence="4 8" id="KW-0812">Transmembrane</keyword>
<feature type="repeat" description="Solcar" evidence="8">
    <location>
        <begin position="1"/>
        <end position="70"/>
    </location>
</feature>
<comment type="subcellular location">
    <subcellularLocation>
        <location evidence="1">Membrane</location>
        <topology evidence="1">Multi-pass membrane protein</topology>
    </subcellularLocation>
</comment>
<dbReference type="PROSITE" id="PS50920">
    <property type="entry name" value="SOLCAR"/>
    <property type="match status" value="1"/>
</dbReference>
<keyword evidence="12" id="KW-1185">Reference proteome</keyword>
<dbReference type="InterPro" id="IPR050391">
    <property type="entry name" value="Mito_Metabolite_Transporter"/>
</dbReference>
<feature type="region of interest" description="Disordered" evidence="10">
    <location>
        <begin position="94"/>
        <end position="114"/>
    </location>
</feature>
<evidence type="ECO:0000256" key="8">
    <source>
        <dbReference type="PROSITE-ProRule" id="PRU00282"/>
    </source>
</evidence>
<dbReference type="SUPFAM" id="SSF103506">
    <property type="entry name" value="Mitochondrial carrier"/>
    <property type="match status" value="1"/>
</dbReference>
<gene>
    <name evidence="11" type="ORF">OBRU01_10761</name>
</gene>
<dbReference type="Pfam" id="PF00153">
    <property type="entry name" value="Mito_carr"/>
    <property type="match status" value="1"/>
</dbReference>